<name>A0ABQ3HZQ1_9BACT</name>
<comment type="caution">
    <text evidence="3">The sequence shown here is derived from an EMBL/GenBank/DDBJ whole genome shotgun (WGS) entry which is preliminary data.</text>
</comment>
<comment type="similarity">
    <text evidence="1">Belongs to the cycloisomerase 2 family.</text>
</comment>
<dbReference type="Gene3D" id="2.130.10.10">
    <property type="entry name" value="YVTN repeat-like/Quinoprotein amine dehydrogenase"/>
    <property type="match status" value="1"/>
</dbReference>
<sequence>MKKIILLALLALITACGSKKTEQQVAKPETDEAILFVGTYTKKEGHVDGQGEGVYVYSMNKKTGAIAYKSTSERVISPSYLAVHPSGNYVYAVNEFDGGEDSFAAVTAFSYDHESYTLSYVNETSSMGQYPCHLSIDNTGKFVMVANYVGGSVVLLPIEEGGMLGTYTSYKKHEGGSEHPRQEAPHAHQIIQHPKSGLVAAVDLGADKIYAYELDTLSRTLNYLRDFINPPRMAGPRHIVFHPEKDIVYVLNELIGTIEVATFSDSLRLEQKVQMIALQEHDDKREPSGAAIKIHPNGQFLYASNRGEINEILAFKIGGNGELIKIGAYPSQGKTPRDFEIDPSGKFMLVANQDTNTIVTYEINQETGELIDTGYIEEVPTPVCIKFLVQ</sequence>
<protein>
    <submittedName>
        <fullName evidence="3">6-phosphogluconolactonase</fullName>
    </submittedName>
</protein>
<evidence type="ECO:0000313" key="3">
    <source>
        <dbReference type="EMBL" id="GHE51162.1"/>
    </source>
</evidence>
<dbReference type="PANTHER" id="PTHR30344:SF1">
    <property type="entry name" value="6-PHOSPHOGLUCONOLACTONASE"/>
    <property type="match status" value="1"/>
</dbReference>
<dbReference type="EMBL" id="BNAG01000001">
    <property type="protein sequence ID" value="GHE51162.1"/>
    <property type="molecule type" value="Genomic_DNA"/>
</dbReference>
<proteinExistence type="inferred from homology"/>
<dbReference type="InterPro" id="IPR011048">
    <property type="entry name" value="Haem_d1_sf"/>
</dbReference>
<dbReference type="PROSITE" id="PS51257">
    <property type="entry name" value="PROKAR_LIPOPROTEIN"/>
    <property type="match status" value="1"/>
</dbReference>
<gene>
    <name evidence="3" type="primary">pgl</name>
    <name evidence="3" type="ORF">GCM10011340_01600</name>
</gene>
<dbReference type="InterPro" id="IPR050282">
    <property type="entry name" value="Cycloisomerase_2"/>
</dbReference>
<dbReference type="Proteomes" id="UP000658258">
    <property type="component" value="Unassembled WGS sequence"/>
</dbReference>
<evidence type="ECO:0000256" key="2">
    <source>
        <dbReference type="ARBA" id="ARBA00022526"/>
    </source>
</evidence>
<keyword evidence="2" id="KW-0313">Glucose metabolism</keyword>
<keyword evidence="2" id="KW-0119">Carbohydrate metabolism</keyword>
<keyword evidence="4" id="KW-1185">Reference proteome</keyword>
<reference evidence="4" key="1">
    <citation type="journal article" date="2019" name="Int. J. Syst. Evol. Microbiol.">
        <title>The Global Catalogue of Microorganisms (GCM) 10K type strain sequencing project: providing services to taxonomists for standard genome sequencing and annotation.</title>
        <authorList>
            <consortium name="The Broad Institute Genomics Platform"/>
            <consortium name="The Broad Institute Genome Sequencing Center for Infectious Disease"/>
            <person name="Wu L."/>
            <person name="Ma J."/>
        </authorList>
    </citation>
    <scope>NUCLEOTIDE SEQUENCE [LARGE SCALE GENOMIC DNA]</scope>
    <source>
        <strain evidence="4">CGMCC 1.15111</strain>
    </source>
</reference>
<accession>A0ABQ3HZQ1</accession>
<dbReference type="InterPro" id="IPR015943">
    <property type="entry name" value="WD40/YVTN_repeat-like_dom_sf"/>
</dbReference>
<dbReference type="RefSeq" id="WP_189628287.1">
    <property type="nucleotide sequence ID" value="NZ_BNAG01000001.1"/>
</dbReference>
<dbReference type="SUPFAM" id="SSF51004">
    <property type="entry name" value="C-terminal (heme d1) domain of cytochrome cd1-nitrite reductase"/>
    <property type="match status" value="1"/>
</dbReference>
<organism evidence="3 4">
    <name type="scientific">Roseivirga thermotolerans</name>
    <dbReference type="NCBI Taxonomy" id="1758176"/>
    <lineage>
        <taxon>Bacteria</taxon>
        <taxon>Pseudomonadati</taxon>
        <taxon>Bacteroidota</taxon>
        <taxon>Cytophagia</taxon>
        <taxon>Cytophagales</taxon>
        <taxon>Roseivirgaceae</taxon>
        <taxon>Roseivirga</taxon>
    </lineage>
</organism>
<dbReference type="Pfam" id="PF10282">
    <property type="entry name" value="Lactonase"/>
    <property type="match status" value="1"/>
</dbReference>
<evidence type="ECO:0000256" key="1">
    <source>
        <dbReference type="ARBA" id="ARBA00005564"/>
    </source>
</evidence>
<dbReference type="PANTHER" id="PTHR30344">
    <property type="entry name" value="6-PHOSPHOGLUCONOLACTONASE-RELATED"/>
    <property type="match status" value="1"/>
</dbReference>
<evidence type="ECO:0000313" key="4">
    <source>
        <dbReference type="Proteomes" id="UP000658258"/>
    </source>
</evidence>
<dbReference type="InterPro" id="IPR019405">
    <property type="entry name" value="Lactonase_7-beta_prop"/>
</dbReference>